<evidence type="ECO:0000256" key="1">
    <source>
        <dbReference type="SAM" id="MobiDB-lite"/>
    </source>
</evidence>
<evidence type="ECO:0000313" key="3">
    <source>
        <dbReference type="Proteomes" id="UP000184499"/>
    </source>
</evidence>
<feature type="compositionally biased region" description="Polar residues" evidence="1">
    <location>
        <begin position="186"/>
        <end position="200"/>
    </location>
</feature>
<feature type="compositionally biased region" description="Gly residues" evidence="1">
    <location>
        <begin position="149"/>
        <end position="159"/>
    </location>
</feature>
<organism evidence="2 3">
    <name type="scientific">Aspergillus brasiliensis (strain CBS 101740 / IMI 381727 / IBT 21946)</name>
    <dbReference type="NCBI Taxonomy" id="767769"/>
    <lineage>
        <taxon>Eukaryota</taxon>
        <taxon>Fungi</taxon>
        <taxon>Dikarya</taxon>
        <taxon>Ascomycota</taxon>
        <taxon>Pezizomycotina</taxon>
        <taxon>Eurotiomycetes</taxon>
        <taxon>Eurotiomycetidae</taxon>
        <taxon>Eurotiales</taxon>
        <taxon>Aspergillaceae</taxon>
        <taxon>Aspergillus</taxon>
        <taxon>Aspergillus subgen. Circumdati</taxon>
    </lineage>
</organism>
<feature type="region of interest" description="Disordered" evidence="1">
    <location>
        <begin position="75"/>
        <end position="117"/>
    </location>
</feature>
<dbReference type="VEuPathDB" id="FungiDB:ASPBRDRAFT_359436"/>
<feature type="compositionally biased region" description="Low complexity" evidence="1">
    <location>
        <begin position="105"/>
        <end position="117"/>
    </location>
</feature>
<dbReference type="EMBL" id="KV878696">
    <property type="protein sequence ID" value="OJJ67006.1"/>
    <property type="molecule type" value="Genomic_DNA"/>
</dbReference>
<feature type="compositionally biased region" description="Acidic residues" evidence="1">
    <location>
        <begin position="92"/>
        <end position="101"/>
    </location>
</feature>
<sequence length="208" mass="23150">MTLTYFASLNEQHFMNPSGTTTPNKWNRYLVLCMFDNLHACNRFRDRLSIDDFPQRSVPAIRMRRARLNIDINELPEGDPATVNKEERPLLEDSDGSDYSDNEAGTTGSYSQGQGQGIQHENGMATIVSRTGGQGQRRQNLNEAERGYGSEGEGEGVYGCGDQNNCTEQEPGDANRTRRSTALVRTRNSTTLGRDSNTQAPRVVNNAR</sequence>
<feature type="region of interest" description="Disordered" evidence="1">
    <location>
        <begin position="130"/>
        <end position="208"/>
    </location>
</feature>
<gene>
    <name evidence="2" type="ORF">ASPBRDRAFT_359436</name>
</gene>
<proteinExistence type="predicted"/>
<protein>
    <submittedName>
        <fullName evidence="2">Uncharacterized protein</fullName>
    </submittedName>
</protein>
<reference evidence="3" key="1">
    <citation type="journal article" date="2017" name="Genome Biol.">
        <title>Comparative genomics reveals high biological diversity and specific adaptations in the industrially and medically important fungal genus Aspergillus.</title>
        <authorList>
            <person name="de Vries R.P."/>
            <person name="Riley R."/>
            <person name="Wiebenga A."/>
            <person name="Aguilar-Osorio G."/>
            <person name="Amillis S."/>
            <person name="Uchima C.A."/>
            <person name="Anderluh G."/>
            <person name="Asadollahi M."/>
            <person name="Askin M."/>
            <person name="Barry K."/>
            <person name="Battaglia E."/>
            <person name="Bayram O."/>
            <person name="Benocci T."/>
            <person name="Braus-Stromeyer S.A."/>
            <person name="Caldana C."/>
            <person name="Canovas D."/>
            <person name="Cerqueira G.C."/>
            <person name="Chen F."/>
            <person name="Chen W."/>
            <person name="Choi C."/>
            <person name="Clum A."/>
            <person name="Dos Santos R.A."/>
            <person name="Damasio A.R."/>
            <person name="Diallinas G."/>
            <person name="Emri T."/>
            <person name="Fekete E."/>
            <person name="Flipphi M."/>
            <person name="Freyberg S."/>
            <person name="Gallo A."/>
            <person name="Gournas C."/>
            <person name="Habgood R."/>
            <person name="Hainaut M."/>
            <person name="Harispe M.L."/>
            <person name="Henrissat B."/>
            <person name="Hilden K.S."/>
            <person name="Hope R."/>
            <person name="Hossain A."/>
            <person name="Karabika E."/>
            <person name="Karaffa L."/>
            <person name="Karanyi Z."/>
            <person name="Krasevec N."/>
            <person name="Kuo A."/>
            <person name="Kusch H."/>
            <person name="LaButti K."/>
            <person name="Lagendijk E.L."/>
            <person name="Lapidus A."/>
            <person name="Levasseur A."/>
            <person name="Lindquist E."/>
            <person name="Lipzen A."/>
            <person name="Logrieco A.F."/>
            <person name="MacCabe A."/>
            <person name="Maekelae M.R."/>
            <person name="Malavazi I."/>
            <person name="Melin P."/>
            <person name="Meyer V."/>
            <person name="Mielnichuk N."/>
            <person name="Miskei M."/>
            <person name="Molnar A.P."/>
            <person name="Mule G."/>
            <person name="Ngan C.Y."/>
            <person name="Orejas M."/>
            <person name="Orosz E."/>
            <person name="Ouedraogo J.P."/>
            <person name="Overkamp K.M."/>
            <person name="Park H.-S."/>
            <person name="Perrone G."/>
            <person name="Piumi F."/>
            <person name="Punt P.J."/>
            <person name="Ram A.F."/>
            <person name="Ramon A."/>
            <person name="Rauscher S."/>
            <person name="Record E."/>
            <person name="Riano-Pachon D.M."/>
            <person name="Robert V."/>
            <person name="Roehrig J."/>
            <person name="Ruller R."/>
            <person name="Salamov A."/>
            <person name="Salih N.S."/>
            <person name="Samson R.A."/>
            <person name="Sandor E."/>
            <person name="Sanguinetti M."/>
            <person name="Schuetze T."/>
            <person name="Sepcic K."/>
            <person name="Shelest E."/>
            <person name="Sherlock G."/>
            <person name="Sophianopoulou V."/>
            <person name="Squina F.M."/>
            <person name="Sun H."/>
            <person name="Susca A."/>
            <person name="Todd R.B."/>
            <person name="Tsang A."/>
            <person name="Unkles S.E."/>
            <person name="van de Wiele N."/>
            <person name="van Rossen-Uffink D."/>
            <person name="Oliveira J.V."/>
            <person name="Vesth T.C."/>
            <person name="Visser J."/>
            <person name="Yu J.-H."/>
            <person name="Zhou M."/>
            <person name="Andersen M.R."/>
            <person name="Archer D.B."/>
            <person name="Baker S.E."/>
            <person name="Benoit I."/>
            <person name="Brakhage A.A."/>
            <person name="Braus G.H."/>
            <person name="Fischer R."/>
            <person name="Frisvad J.C."/>
            <person name="Goldman G.H."/>
            <person name="Houbraken J."/>
            <person name="Oakley B."/>
            <person name="Pocsi I."/>
            <person name="Scazzocchio C."/>
            <person name="Seiboth B."/>
            <person name="vanKuyk P.A."/>
            <person name="Wortman J."/>
            <person name="Dyer P.S."/>
            <person name="Grigoriev I.V."/>
        </authorList>
    </citation>
    <scope>NUCLEOTIDE SEQUENCE [LARGE SCALE GENOMIC DNA]</scope>
    <source>
        <strain evidence="3">CBS 101740 / IMI 381727 / IBT 21946</strain>
    </source>
</reference>
<accession>A0A1L9U5Q4</accession>
<name>A0A1L9U5Q4_ASPBC</name>
<dbReference type="RefSeq" id="XP_067474255.1">
    <property type="nucleotide sequence ID" value="XM_067623407.1"/>
</dbReference>
<dbReference type="Proteomes" id="UP000184499">
    <property type="component" value="Unassembled WGS sequence"/>
</dbReference>
<dbReference type="GeneID" id="93575895"/>
<dbReference type="AlphaFoldDB" id="A0A1L9U5Q4"/>
<dbReference type="OrthoDB" id="4434585at2759"/>
<evidence type="ECO:0000313" key="2">
    <source>
        <dbReference type="EMBL" id="OJJ67006.1"/>
    </source>
</evidence>
<keyword evidence="3" id="KW-1185">Reference proteome</keyword>
<feature type="compositionally biased region" description="Polar residues" evidence="1">
    <location>
        <begin position="130"/>
        <end position="142"/>
    </location>
</feature>